<proteinExistence type="predicted"/>
<comment type="caution">
    <text evidence="1">The sequence shown here is derived from an EMBL/GenBank/DDBJ whole genome shotgun (WGS) entry which is preliminary data.</text>
</comment>
<accession>A0ABD3AX31</accession>
<dbReference type="AlphaFoldDB" id="A0ABD3AX31"/>
<organism evidence="1 2">
    <name type="scientific">Cinchona calisaya</name>
    <dbReference type="NCBI Taxonomy" id="153742"/>
    <lineage>
        <taxon>Eukaryota</taxon>
        <taxon>Viridiplantae</taxon>
        <taxon>Streptophyta</taxon>
        <taxon>Embryophyta</taxon>
        <taxon>Tracheophyta</taxon>
        <taxon>Spermatophyta</taxon>
        <taxon>Magnoliopsida</taxon>
        <taxon>eudicotyledons</taxon>
        <taxon>Gunneridae</taxon>
        <taxon>Pentapetalae</taxon>
        <taxon>asterids</taxon>
        <taxon>lamiids</taxon>
        <taxon>Gentianales</taxon>
        <taxon>Rubiaceae</taxon>
        <taxon>Cinchonoideae</taxon>
        <taxon>Cinchoneae</taxon>
        <taxon>Cinchona</taxon>
    </lineage>
</organism>
<sequence length="111" mass="12641">MSMFFARPRLDFCSLLELVKVVLRASFRSISVRRASLIFILRPCALFEVEKNVYWGLETPVGGLFREKVSLKLYILCVCVRARNYASPFAQACLYVREKGVYSVGVSNCFG</sequence>
<reference evidence="1 2" key="1">
    <citation type="submission" date="2024-11" db="EMBL/GenBank/DDBJ databases">
        <title>A near-complete genome assembly of Cinchona calisaya.</title>
        <authorList>
            <person name="Lian D.C."/>
            <person name="Zhao X.W."/>
            <person name="Wei L."/>
        </authorList>
    </citation>
    <scope>NUCLEOTIDE SEQUENCE [LARGE SCALE GENOMIC DNA]</scope>
    <source>
        <tissue evidence="1">Nenye</tissue>
    </source>
</reference>
<dbReference type="Proteomes" id="UP001630127">
    <property type="component" value="Unassembled WGS sequence"/>
</dbReference>
<name>A0ABD3AX31_9GENT</name>
<dbReference type="EMBL" id="JBJUIK010000002">
    <property type="protein sequence ID" value="KAL3535534.1"/>
    <property type="molecule type" value="Genomic_DNA"/>
</dbReference>
<evidence type="ECO:0000313" key="2">
    <source>
        <dbReference type="Proteomes" id="UP001630127"/>
    </source>
</evidence>
<protein>
    <submittedName>
        <fullName evidence="1">Uncharacterized protein</fullName>
    </submittedName>
</protein>
<gene>
    <name evidence="1" type="ORF">ACH5RR_003995</name>
</gene>
<evidence type="ECO:0000313" key="1">
    <source>
        <dbReference type="EMBL" id="KAL3535534.1"/>
    </source>
</evidence>
<keyword evidence="2" id="KW-1185">Reference proteome</keyword>